<dbReference type="Pfam" id="PF13376">
    <property type="entry name" value="OmdA"/>
    <property type="match status" value="1"/>
</dbReference>
<keyword evidence="3" id="KW-1185">Reference proteome</keyword>
<dbReference type="OrthoDB" id="10263401at2759"/>
<evidence type="ECO:0000313" key="2">
    <source>
        <dbReference type="EMBL" id="KKK16354.1"/>
    </source>
</evidence>
<organism evidence="2 3">
    <name type="scientific">Aspergillus ochraceoroseus</name>
    <dbReference type="NCBI Taxonomy" id="138278"/>
    <lineage>
        <taxon>Eukaryota</taxon>
        <taxon>Fungi</taxon>
        <taxon>Dikarya</taxon>
        <taxon>Ascomycota</taxon>
        <taxon>Pezizomycotina</taxon>
        <taxon>Eurotiomycetes</taxon>
        <taxon>Eurotiomycetidae</taxon>
        <taxon>Eurotiales</taxon>
        <taxon>Aspergillaceae</taxon>
        <taxon>Aspergillus</taxon>
        <taxon>Aspergillus subgen. Nidulantes</taxon>
    </lineage>
</organism>
<accession>A0A0F8U9D3</accession>
<dbReference type="Proteomes" id="UP000034947">
    <property type="component" value="Unassembled WGS sequence"/>
</dbReference>
<dbReference type="VEuPathDB" id="FungiDB:P175DRAFT_0504937"/>
<feature type="compositionally biased region" description="Basic residues" evidence="1">
    <location>
        <begin position="239"/>
        <end position="248"/>
    </location>
</feature>
<gene>
    <name evidence="2" type="ORF">AOCH_006983</name>
</gene>
<dbReference type="AlphaFoldDB" id="A0A0F8U9D3"/>
<evidence type="ECO:0008006" key="4">
    <source>
        <dbReference type="Google" id="ProtNLM"/>
    </source>
</evidence>
<proteinExistence type="predicted"/>
<name>A0A0F8U9D3_9EURO</name>
<protein>
    <recommendedName>
        <fullName evidence="4">Bacteriocin-protection protein</fullName>
    </recommendedName>
</protein>
<evidence type="ECO:0000313" key="3">
    <source>
        <dbReference type="Proteomes" id="UP000034947"/>
    </source>
</evidence>
<evidence type="ECO:0000256" key="1">
    <source>
        <dbReference type="SAM" id="MobiDB-lite"/>
    </source>
</evidence>
<dbReference type="EMBL" id="JYKN01002449">
    <property type="protein sequence ID" value="KKK16354.1"/>
    <property type="molecule type" value="Genomic_DNA"/>
</dbReference>
<reference evidence="2 3" key="1">
    <citation type="submission" date="2015-02" db="EMBL/GenBank/DDBJ databases">
        <title>Draft Genome Sequences of Two Closely-Related Aflatoxigenic Aspergillus Species Obtained from the Cote d'Ivoire.</title>
        <authorList>
            <person name="Moore G.G."/>
            <person name="Beltz S.B."/>
            <person name="Mack B.M."/>
        </authorList>
    </citation>
    <scope>NUCLEOTIDE SEQUENCE [LARGE SCALE GENOMIC DNA]</scope>
    <source>
        <strain evidence="2 3">SRRC1432</strain>
    </source>
</reference>
<sequence>MSAKSPPADLPIHDFPSARDLEAFLETEHSKIPGFYLKLAKKSSGITSVSASEAVEVALCFGWIDGRSNAYDHDWWLVRYTPRRTKSLWSQKNVTTAQQLIADGRVRPAGMIAIQAAQADGRWDRAYDGPASITIPADLAAAFTTDQAAHGFFETLNRTDRYTVLHRLQTTSPAQRARRIEALVKSLAKGEILSKLPASKVKGNMKERHKGGITKHTEASKSSRRSKDRPQSLSMRELRPRKPRSSSS</sequence>
<comment type="caution">
    <text evidence="2">The sequence shown here is derived from an EMBL/GenBank/DDBJ whole genome shotgun (WGS) entry which is preliminary data.</text>
</comment>
<feature type="region of interest" description="Disordered" evidence="1">
    <location>
        <begin position="198"/>
        <end position="248"/>
    </location>
</feature>